<evidence type="ECO:0000313" key="4">
    <source>
        <dbReference type="Proteomes" id="UP000294914"/>
    </source>
</evidence>
<dbReference type="RefSeq" id="WP_134080786.1">
    <property type="nucleotide sequence ID" value="NZ_SOQX01000001.1"/>
</dbReference>
<dbReference type="Gene3D" id="2.60.40.3340">
    <property type="entry name" value="Domain of unknown function DUF4426"/>
    <property type="match status" value="1"/>
</dbReference>
<dbReference type="EMBL" id="SOQX01000001">
    <property type="protein sequence ID" value="TDY04139.1"/>
    <property type="molecule type" value="Genomic_DNA"/>
</dbReference>
<dbReference type="OrthoDB" id="8563353at2"/>
<comment type="caution">
    <text evidence="3">The sequence shown here is derived from an EMBL/GenBank/DDBJ whole genome shotgun (WGS) entry which is preliminary data.</text>
</comment>
<reference evidence="3 4" key="1">
    <citation type="submission" date="2019-03" db="EMBL/GenBank/DDBJ databases">
        <title>Genomic Encyclopedia of Type Strains, Phase IV (KMG-IV): sequencing the most valuable type-strain genomes for metagenomic binning, comparative biology and taxonomic classification.</title>
        <authorList>
            <person name="Goeker M."/>
        </authorList>
    </citation>
    <scope>NUCLEOTIDE SEQUENCE [LARGE SCALE GENOMIC DNA]</scope>
    <source>
        <strain evidence="3 4">DSM 16326</strain>
    </source>
</reference>
<proteinExistence type="predicted"/>
<feature type="signal peptide" evidence="1">
    <location>
        <begin position="1"/>
        <end position="19"/>
    </location>
</feature>
<sequence>MKSLLKWSTTALLVFSLHAAPVMAEQAKRVGDYAIHYNTLNTDTLNPDVASEYGIQRSKSRAMLNVSVIRTSDNQPVEAEVTASSGMLTGHKQTLQIRKIREGEAIYYISDFPVAHRDTLKFTIRVKPEDSRRTHTIEFQKQFFTE</sequence>
<keyword evidence="1" id="KW-0732">Signal</keyword>
<dbReference type="Pfam" id="PF14467">
    <property type="entry name" value="DUF4426"/>
    <property type="match status" value="1"/>
</dbReference>
<protein>
    <submittedName>
        <fullName evidence="3">Uncharacterized protein DUF4426</fullName>
    </submittedName>
</protein>
<evidence type="ECO:0000313" key="3">
    <source>
        <dbReference type="EMBL" id="TDY04139.1"/>
    </source>
</evidence>
<feature type="chain" id="PRO_5020516439" evidence="1">
    <location>
        <begin position="20"/>
        <end position="146"/>
    </location>
</feature>
<keyword evidence="4" id="KW-1185">Reference proteome</keyword>
<dbReference type="InterPro" id="IPR025218">
    <property type="entry name" value="DUF4426"/>
</dbReference>
<dbReference type="AlphaFoldDB" id="A0A4R8J1S0"/>
<evidence type="ECO:0000256" key="1">
    <source>
        <dbReference type="SAM" id="SignalP"/>
    </source>
</evidence>
<gene>
    <name evidence="3" type="ORF">EDC23_0511</name>
</gene>
<dbReference type="Proteomes" id="UP000294914">
    <property type="component" value="Unassembled WGS sequence"/>
</dbReference>
<evidence type="ECO:0000259" key="2">
    <source>
        <dbReference type="Pfam" id="PF14467"/>
    </source>
</evidence>
<accession>A0A4R8J1S0</accession>
<name>A0A4R8J1S0_9GAMM</name>
<feature type="domain" description="DUF4426" evidence="2">
    <location>
        <begin position="28"/>
        <end position="146"/>
    </location>
</feature>
<organism evidence="3 4">
    <name type="scientific">Thiohalophilus thiocyanatoxydans</name>
    <dbReference type="NCBI Taxonomy" id="381308"/>
    <lineage>
        <taxon>Bacteria</taxon>
        <taxon>Pseudomonadati</taxon>
        <taxon>Pseudomonadota</taxon>
        <taxon>Gammaproteobacteria</taxon>
        <taxon>Thiohalomonadales</taxon>
        <taxon>Thiohalophilaceae</taxon>
        <taxon>Thiohalophilus</taxon>
    </lineage>
</organism>